<dbReference type="AlphaFoldDB" id="A0AAV6VF96"/>
<evidence type="ECO:0000313" key="2">
    <source>
        <dbReference type="EMBL" id="KAG8194386.1"/>
    </source>
</evidence>
<keyword evidence="3" id="KW-1185">Reference proteome</keyword>
<feature type="region of interest" description="Disordered" evidence="1">
    <location>
        <begin position="1"/>
        <end position="34"/>
    </location>
</feature>
<evidence type="ECO:0000256" key="1">
    <source>
        <dbReference type="SAM" id="MobiDB-lite"/>
    </source>
</evidence>
<dbReference type="Proteomes" id="UP000827092">
    <property type="component" value="Unassembled WGS sequence"/>
</dbReference>
<protein>
    <submittedName>
        <fullName evidence="2">Uncharacterized protein</fullName>
    </submittedName>
</protein>
<name>A0AAV6VF96_9ARAC</name>
<reference evidence="2 3" key="1">
    <citation type="journal article" date="2022" name="Nat. Ecol. Evol.">
        <title>A masculinizing supergene underlies an exaggerated male reproductive morph in a spider.</title>
        <authorList>
            <person name="Hendrickx F."/>
            <person name="De Corte Z."/>
            <person name="Sonet G."/>
            <person name="Van Belleghem S.M."/>
            <person name="Kostlbacher S."/>
            <person name="Vangestel C."/>
        </authorList>
    </citation>
    <scope>NUCLEOTIDE SEQUENCE [LARGE SCALE GENOMIC DNA]</scope>
    <source>
        <strain evidence="2">W744_W776</strain>
    </source>
</reference>
<sequence length="109" mass="12434">MQEDRKRKASVRGPKKTFLRNLPAGGRGPDIPEIDRAREPIKRKRVGLECRPEAPPIYTQRLQERLLGMGTQCEQKCSPCPYVNETELLIALPPFFCNACVQLRWSGLL</sequence>
<comment type="caution">
    <text evidence="2">The sequence shown here is derived from an EMBL/GenBank/DDBJ whole genome shotgun (WGS) entry which is preliminary data.</text>
</comment>
<dbReference type="EMBL" id="JAFNEN010000103">
    <property type="protein sequence ID" value="KAG8194386.1"/>
    <property type="molecule type" value="Genomic_DNA"/>
</dbReference>
<organism evidence="2 3">
    <name type="scientific">Oedothorax gibbosus</name>
    <dbReference type="NCBI Taxonomy" id="931172"/>
    <lineage>
        <taxon>Eukaryota</taxon>
        <taxon>Metazoa</taxon>
        <taxon>Ecdysozoa</taxon>
        <taxon>Arthropoda</taxon>
        <taxon>Chelicerata</taxon>
        <taxon>Arachnida</taxon>
        <taxon>Araneae</taxon>
        <taxon>Araneomorphae</taxon>
        <taxon>Entelegynae</taxon>
        <taxon>Araneoidea</taxon>
        <taxon>Linyphiidae</taxon>
        <taxon>Erigoninae</taxon>
        <taxon>Oedothorax</taxon>
    </lineage>
</organism>
<evidence type="ECO:0000313" key="3">
    <source>
        <dbReference type="Proteomes" id="UP000827092"/>
    </source>
</evidence>
<accession>A0AAV6VF96</accession>
<feature type="compositionally biased region" description="Basic residues" evidence="1">
    <location>
        <begin position="7"/>
        <end position="18"/>
    </location>
</feature>
<proteinExistence type="predicted"/>
<gene>
    <name evidence="2" type="ORF">JTE90_011000</name>
</gene>